<dbReference type="AlphaFoldDB" id="A0A8B8EX97"/>
<dbReference type="Proteomes" id="UP000694844">
    <property type="component" value="Chromosome 5"/>
</dbReference>
<dbReference type="PANTHER" id="PTHR25462">
    <property type="entry name" value="BONUS, ISOFORM C-RELATED"/>
    <property type="match status" value="1"/>
</dbReference>
<name>A0A8B8EX97_CRAVI</name>
<dbReference type="InterPro" id="IPR011042">
    <property type="entry name" value="6-blade_b-propeller_TolB-like"/>
</dbReference>
<dbReference type="Gene3D" id="3.30.160.60">
    <property type="entry name" value="Classic Zinc Finger"/>
    <property type="match status" value="1"/>
</dbReference>
<keyword evidence="1" id="KW-0863">Zinc-finger</keyword>
<dbReference type="PROSITE" id="PS50119">
    <property type="entry name" value="ZF_BBOX"/>
    <property type="match status" value="1"/>
</dbReference>
<evidence type="ECO:0000313" key="5">
    <source>
        <dbReference type="RefSeq" id="XP_022344640.1"/>
    </source>
</evidence>
<dbReference type="GeneID" id="111137469"/>
<feature type="domain" description="B box-type" evidence="3">
    <location>
        <begin position="14"/>
        <end position="55"/>
    </location>
</feature>
<dbReference type="SUPFAM" id="SSF57845">
    <property type="entry name" value="B-box zinc-binding domain"/>
    <property type="match status" value="1"/>
</dbReference>
<evidence type="ECO:0000259" key="3">
    <source>
        <dbReference type="PROSITE" id="PS50119"/>
    </source>
</evidence>
<dbReference type="PANTHER" id="PTHR25462:SF300">
    <property type="entry name" value="RING-TYPE DOMAIN-CONTAINING PROTEIN"/>
    <property type="match status" value="1"/>
</dbReference>
<organism evidence="4 5">
    <name type="scientific">Crassostrea virginica</name>
    <name type="common">Eastern oyster</name>
    <dbReference type="NCBI Taxonomy" id="6565"/>
    <lineage>
        <taxon>Eukaryota</taxon>
        <taxon>Metazoa</taxon>
        <taxon>Spiralia</taxon>
        <taxon>Lophotrochozoa</taxon>
        <taxon>Mollusca</taxon>
        <taxon>Bivalvia</taxon>
        <taxon>Autobranchia</taxon>
        <taxon>Pteriomorphia</taxon>
        <taxon>Ostreida</taxon>
        <taxon>Ostreoidea</taxon>
        <taxon>Ostreidae</taxon>
        <taxon>Crassostrea</taxon>
    </lineage>
</organism>
<dbReference type="Gene3D" id="2.120.10.30">
    <property type="entry name" value="TolB, C-terminal domain"/>
    <property type="match status" value="1"/>
</dbReference>
<gene>
    <name evidence="5" type="primary">LOC111137469</name>
</gene>
<keyword evidence="2" id="KW-0175">Coiled coil</keyword>
<protein>
    <submittedName>
        <fullName evidence="5">Uncharacterized protein LOC111137469</fullName>
    </submittedName>
</protein>
<keyword evidence="1" id="KW-0479">Metal-binding</keyword>
<dbReference type="CDD" id="cd19756">
    <property type="entry name" value="Bbox2"/>
    <property type="match status" value="1"/>
</dbReference>
<dbReference type="SMART" id="SM00336">
    <property type="entry name" value="BBOX"/>
    <property type="match status" value="1"/>
</dbReference>
<dbReference type="SUPFAM" id="SSF63829">
    <property type="entry name" value="Calcium-dependent phosphotriesterase"/>
    <property type="match status" value="1"/>
</dbReference>
<evidence type="ECO:0000313" key="4">
    <source>
        <dbReference type="Proteomes" id="UP000694844"/>
    </source>
</evidence>
<dbReference type="RefSeq" id="XP_022344640.1">
    <property type="nucleotide sequence ID" value="XM_022488932.1"/>
</dbReference>
<reference evidence="5" key="1">
    <citation type="submission" date="2025-08" db="UniProtKB">
        <authorList>
            <consortium name="RefSeq"/>
        </authorList>
    </citation>
    <scope>IDENTIFICATION</scope>
    <source>
        <tissue evidence="5">Whole sample</tissue>
    </source>
</reference>
<evidence type="ECO:0000256" key="2">
    <source>
        <dbReference type="SAM" id="Coils"/>
    </source>
</evidence>
<dbReference type="GO" id="GO:0008270">
    <property type="term" value="F:zinc ion binding"/>
    <property type="evidence" value="ECO:0007669"/>
    <property type="project" value="UniProtKB-KW"/>
</dbReference>
<dbReference type="OrthoDB" id="6108432at2759"/>
<evidence type="ECO:0000256" key="1">
    <source>
        <dbReference type="PROSITE-ProRule" id="PRU00024"/>
    </source>
</evidence>
<proteinExistence type="predicted"/>
<dbReference type="InterPro" id="IPR047153">
    <property type="entry name" value="TRIM45/56/19-like"/>
</dbReference>
<feature type="coiled-coil region" evidence="2">
    <location>
        <begin position="71"/>
        <end position="163"/>
    </location>
</feature>
<accession>A0A8B8EX97</accession>
<sequence>MATNKEYPLETPQEPILMCDKHALMPIDVTCEDCEEFICSKCVKEDHKDHDWIPIPTAATLRTRGLLKAMTKIEEKDIKQIDEKIQEASKQMDKNKKRCETEIERIQTHYDAISEKLEKMRQRHEKTLRDSLESKNADVSKVKSSLMERKKKVLQRVKSLKENSGTMTDIILLKTHRELIKLLFADSNSIEKSEFLLRHENGDINEAVLESMMGRTFDVEQITVTEADSFQWGDETISVLEAMSEDTYFLAHNESLYVDQINKSSKKVKRFSVDVNDVCIADNNYVYFTDRVNKSISRLSPSGSVSPVFSTDSLEPVGLCQTKDGGLLVTLADNKSDLYQPNSDSRRMVRHMTLIGDVIREYEYQQDGQTMLFTWPWRVTQNCNTDICVVNWTSDSSGELVIFSFSGSLKCVYPERDQRNKLNPLNVVCDSYSNIIVSELSNSSVHLLSPDGKFMRYLLTQNLVNRPSAMCLKNSTLWIADYQGLVKGFQYNVPLM</sequence>
<keyword evidence="4" id="KW-1185">Reference proteome</keyword>
<dbReference type="Pfam" id="PF00643">
    <property type="entry name" value="zf-B_box"/>
    <property type="match status" value="1"/>
</dbReference>
<dbReference type="KEGG" id="cvn:111137469"/>
<keyword evidence="1" id="KW-0862">Zinc</keyword>
<dbReference type="InterPro" id="IPR000315">
    <property type="entry name" value="Znf_B-box"/>
</dbReference>